<dbReference type="Proteomes" id="UP000192247">
    <property type="component" value="Unassembled WGS sequence"/>
</dbReference>
<gene>
    <name evidence="1" type="ORF">BIW11_03252</name>
</gene>
<organism evidence="1 2">
    <name type="scientific">Tropilaelaps mercedesae</name>
    <dbReference type="NCBI Taxonomy" id="418985"/>
    <lineage>
        <taxon>Eukaryota</taxon>
        <taxon>Metazoa</taxon>
        <taxon>Ecdysozoa</taxon>
        <taxon>Arthropoda</taxon>
        <taxon>Chelicerata</taxon>
        <taxon>Arachnida</taxon>
        <taxon>Acari</taxon>
        <taxon>Parasitiformes</taxon>
        <taxon>Mesostigmata</taxon>
        <taxon>Gamasina</taxon>
        <taxon>Dermanyssoidea</taxon>
        <taxon>Laelapidae</taxon>
        <taxon>Tropilaelaps</taxon>
    </lineage>
</organism>
<name>A0A1V9XPU4_9ACAR</name>
<keyword evidence="2" id="KW-1185">Reference proteome</keyword>
<evidence type="ECO:0000313" key="1">
    <source>
        <dbReference type="EMBL" id="OQR75491.1"/>
    </source>
</evidence>
<protein>
    <submittedName>
        <fullName evidence="1">Uncharacterized protein</fullName>
    </submittedName>
</protein>
<reference evidence="1 2" key="1">
    <citation type="journal article" date="2017" name="Gigascience">
        <title>Draft genome of the honey bee ectoparasitic mite, Tropilaelaps mercedesae, is shaped by the parasitic life history.</title>
        <authorList>
            <person name="Dong X."/>
            <person name="Armstrong S.D."/>
            <person name="Xia D."/>
            <person name="Makepeace B.L."/>
            <person name="Darby A.C."/>
            <person name="Kadowaki T."/>
        </authorList>
    </citation>
    <scope>NUCLEOTIDE SEQUENCE [LARGE SCALE GENOMIC DNA]</scope>
    <source>
        <strain evidence="1">Wuxi-XJTLU</strain>
    </source>
</reference>
<dbReference type="InParanoid" id="A0A1V9XPU4"/>
<dbReference type="EMBL" id="MNPL01006308">
    <property type="protein sequence ID" value="OQR75491.1"/>
    <property type="molecule type" value="Genomic_DNA"/>
</dbReference>
<accession>A0A1V9XPU4</accession>
<dbReference type="AlphaFoldDB" id="A0A1V9XPU4"/>
<comment type="caution">
    <text evidence="1">The sequence shown here is derived from an EMBL/GenBank/DDBJ whole genome shotgun (WGS) entry which is preliminary data.</text>
</comment>
<proteinExistence type="predicted"/>
<sequence>MRLARLPPRANPKSSPRWQGYDAVLRGGVVRGFVPRTCNRGGRTGLRRNKLQPTLMRFDPN</sequence>
<evidence type="ECO:0000313" key="2">
    <source>
        <dbReference type="Proteomes" id="UP000192247"/>
    </source>
</evidence>